<proteinExistence type="predicted"/>
<dbReference type="EMBL" id="CAJEWN010002928">
    <property type="protein sequence ID" value="CAD2205818.1"/>
    <property type="molecule type" value="Genomic_DNA"/>
</dbReference>
<dbReference type="AlphaFoldDB" id="A0A6V7Y2P9"/>
<dbReference type="InterPro" id="IPR000477">
    <property type="entry name" value="RT_dom"/>
</dbReference>
<comment type="caution">
    <text evidence="2">The sequence shown here is derived from an EMBL/GenBank/DDBJ whole genome shotgun (WGS) entry which is preliminary data.</text>
</comment>
<gene>
    <name evidence="2" type="ORF">MENT_LOCUS59660</name>
</gene>
<protein>
    <recommendedName>
        <fullName evidence="1">Reverse transcriptase domain-containing protein</fullName>
    </recommendedName>
</protein>
<evidence type="ECO:0000313" key="2">
    <source>
        <dbReference type="EMBL" id="CAD2205818.1"/>
    </source>
</evidence>
<organism evidence="2 3">
    <name type="scientific">Meloidogyne enterolobii</name>
    <name type="common">Root-knot nematode worm</name>
    <name type="synonym">Meloidogyne mayaguensis</name>
    <dbReference type="NCBI Taxonomy" id="390850"/>
    <lineage>
        <taxon>Eukaryota</taxon>
        <taxon>Metazoa</taxon>
        <taxon>Ecdysozoa</taxon>
        <taxon>Nematoda</taxon>
        <taxon>Chromadorea</taxon>
        <taxon>Rhabditida</taxon>
        <taxon>Tylenchina</taxon>
        <taxon>Tylenchomorpha</taxon>
        <taxon>Tylenchoidea</taxon>
        <taxon>Meloidogynidae</taxon>
        <taxon>Meloidogyninae</taxon>
        <taxon>Meloidogyne</taxon>
    </lineage>
</organism>
<accession>A0A6V7Y2P9</accession>
<dbReference type="OrthoDB" id="5875724at2759"/>
<evidence type="ECO:0000313" key="3">
    <source>
        <dbReference type="Proteomes" id="UP000580250"/>
    </source>
</evidence>
<reference evidence="2 3" key="1">
    <citation type="submission" date="2020-08" db="EMBL/GenBank/DDBJ databases">
        <authorList>
            <person name="Koutsovoulos G."/>
            <person name="Danchin GJ E."/>
        </authorList>
    </citation>
    <scope>NUCLEOTIDE SEQUENCE [LARGE SCALE GENOMIC DNA]</scope>
</reference>
<dbReference type="PROSITE" id="PS50878">
    <property type="entry name" value="RT_POL"/>
    <property type="match status" value="1"/>
</dbReference>
<sequence length="97" mass="10917">MLEDFYNAVGNNQNIDVIYIDLKKAFDTVPINLLLTKVKNAGISGKIFEFIKHFVTGRSYCVKINDSFSKSFCTYSGDPQGSVFFSLSTQIKCETIK</sequence>
<dbReference type="Proteomes" id="UP000580250">
    <property type="component" value="Unassembled WGS sequence"/>
</dbReference>
<name>A0A6V7Y2P9_MELEN</name>
<feature type="domain" description="Reverse transcriptase" evidence="1">
    <location>
        <begin position="1"/>
        <end position="97"/>
    </location>
</feature>
<dbReference type="PANTHER" id="PTHR33332">
    <property type="entry name" value="REVERSE TRANSCRIPTASE DOMAIN-CONTAINING PROTEIN"/>
    <property type="match status" value="1"/>
</dbReference>
<evidence type="ECO:0000259" key="1">
    <source>
        <dbReference type="PROSITE" id="PS50878"/>
    </source>
</evidence>